<reference evidence="2" key="1">
    <citation type="journal article" date="2019" name="Int. J. Syst. Evol. Microbiol.">
        <title>The Global Catalogue of Microorganisms (GCM) 10K type strain sequencing project: providing services to taxonomists for standard genome sequencing and annotation.</title>
        <authorList>
            <consortium name="The Broad Institute Genomics Platform"/>
            <consortium name="The Broad Institute Genome Sequencing Center for Infectious Disease"/>
            <person name="Wu L."/>
            <person name="Ma J."/>
        </authorList>
    </citation>
    <scope>NUCLEOTIDE SEQUENCE [LARGE SCALE GENOMIC DNA]</scope>
    <source>
        <strain evidence="2">KCTC 52677</strain>
    </source>
</reference>
<sequence length="74" mass="8091">MVSEHSLDTAINALIDELLALGCEVVAIGRGYCISEPEGMEPIVKRVLDGFGPRDHLMPLFNAILRERGLSIDI</sequence>
<accession>A0ABV7DFG6</accession>
<comment type="caution">
    <text evidence="1">The sequence shown here is derived from an EMBL/GenBank/DDBJ whole genome shotgun (WGS) entry which is preliminary data.</text>
</comment>
<protein>
    <submittedName>
        <fullName evidence="1">Uncharacterized protein</fullName>
    </submittedName>
</protein>
<dbReference type="Proteomes" id="UP001595377">
    <property type="component" value="Unassembled WGS sequence"/>
</dbReference>
<proteinExistence type="predicted"/>
<name>A0ABV7DFG6_9HYPH</name>
<gene>
    <name evidence="1" type="ORF">ACFOHH_09060</name>
</gene>
<dbReference type="EMBL" id="JBHRSP010000015">
    <property type="protein sequence ID" value="MFC3073248.1"/>
    <property type="molecule type" value="Genomic_DNA"/>
</dbReference>
<evidence type="ECO:0000313" key="1">
    <source>
        <dbReference type="EMBL" id="MFC3073248.1"/>
    </source>
</evidence>
<evidence type="ECO:0000313" key="2">
    <source>
        <dbReference type="Proteomes" id="UP001595377"/>
    </source>
</evidence>
<dbReference type="RefSeq" id="WP_257311268.1">
    <property type="nucleotide sequence ID" value="NZ_JANFDG010000001.1"/>
</dbReference>
<keyword evidence="2" id="KW-1185">Reference proteome</keyword>
<organism evidence="1 2">
    <name type="scientific">Shinella pollutisoli</name>
    <dbReference type="NCBI Taxonomy" id="2250594"/>
    <lineage>
        <taxon>Bacteria</taxon>
        <taxon>Pseudomonadati</taxon>
        <taxon>Pseudomonadota</taxon>
        <taxon>Alphaproteobacteria</taxon>
        <taxon>Hyphomicrobiales</taxon>
        <taxon>Rhizobiaceae</taxon>
        <taxon>Shinella</taxon>
    </lineage>
</organism>